<dbReference type="InterPro" id="IPR025356">
    <property type="entry name" value="DUF4260"/>
</dbReference>
<feature type="transmembrane region" description="Helical" evidence="1">
    <location>
        <begin position="12"/>
        <end position="32"/>
    </location>
</feature>
<proteinExistence type="predicted"/>
<sequence length="138" mass="14722">MPSTPGFPPNSIVTMLRVEGLVVLIAAVTAYWFLGGNWWLFAVLLLAPDLSFFGLYAGETAGAKIYNLAHTYAVPALLGAIGWFGGIFWLTEVALIWAAHIGMDRAVGYGLKYPGVAHHTHLGLIGPASKAARNADAR</sequence>
<keyword evidence="3" id="KW-1185">Reference proteome</keyword>
<organism evidence="2 3">
    <name type="scientific">Devosia insulae DS-56</name>
    <dbReference type="NCBI Taxonomy" id="1116389"/>
    <lineage>
        <taxon>Bacteria</taxon>
        <taxon>Pseudomonadati</taxon>
        <taxon>Pseudomonadota</taxon>
        <taxon>Alphaproteobacteria</taxon>
        <taxon>Hyphomicrobiales</taxon>
        <taxon>Devosiaceae</taxon>
        <taxon>Devosia</taxon>
    </lineage>
</organism>
<keyword evidence="1" id="KW-1133">Transmembrane helix</keyword>
<reference evidence="2 3" key="1">
    <citation type="journal article" date="2015" name="Genome Announc.">
        <title>Genome Assemblies of Three Soil-Associated Devosia species: D. insulae, D. limi, and D. soli.</title>
        <authorList>
            <person name="Hassan Y.I."/>
            <person name="Lepp D."/>
            <person name="Zhou T."/>
        </authorList>
    </citation>
    <scope>NUCLEOTIDE SEQUENCE [LARGE SCALE GENOMIC DNA]</scope>
    <source>
        <strain evidence="2 3">DS-56</strain>
    </source>
</reference>
<evidence type="ECO:0000313" key="3">
    <source>
        <dbReference type="Proteomes" id="UP000095463"/>
    </source>
</evidence>
<dbReference type="RefSeq" id="WP_069908841.1">
    <property type="nucleotide sequence ID" value="NZ_LAJE02000105.1"/>
</dbReference>
<evidence type="ECO:0008006" key="4">
    <source>
        <dbReference type="Google" id="ProtNLM"/>
    </source>
</evidence>
<keyword evidence="1" id="KW-0812">Transmembrane</keyword>
<accession>A0A1E5XTT7</accession>
<feature type="transmembrane region" description="Helical" evidence="1">
    <location>
        <begin position="69"/>
        <end position="90"/>
    </location>
</feature>
<dbReference type="AlphaFoldDB" id="A0A1E5XTT7"/>
<dbReference type="Pfam" id="PF14079">
    <property type="entry name" value="DUF4260"/>
    <property type="match status" value="1"/>
</dbReference>
<protein>
    <recommendedName>
        <fullName evidence="4">DUF4260 domain-containing protein</fullName>
    </recommendedName>
</protein>
<keyword evidence="1" id="KW-0472">Membrane</keyword>
<dbReference type="EMBL" id="LAJE02000105">
    <property type="protein sequence ID" value="OEO31991.1"/>
    <property type="molecule type" value="Genomic_DNA"/>
</dbReference>
<comment type="caution">
    <text evidence="2">The sequence shown here is derived from an EMBL/GenBank/DDBJ whole genome shotgun (WGS) entry which is preliminary data.</text>
</comment>
<gene>
    <name evidence="2" type="ORF">VW23_013645</name>
</gene>
<name>A0A1E5XTT7_9HYPH</name>
<dbReference type="Proteomes" id="UP000095463">
    <property type="component" value="Unassembled WGS sequence"/>
</dbReference>
<evidence type="ECO:0000256" key="1">
    <source>
        <dbReference type="SAM" id="Phobius"/>
    </source>
</evidence>
<evidence type="ECO:0000313" key="2">
    <source>
        <dbReference type="EMBL" id="OEO31991.1"/>
    </source>
</evidence>